<evidence type="ECO:0000259" key="2">
    <source>
        <dbReference type="Pfam" id="PF07282"/>
    </source>
</evidence>
<feature type="non-terminal residue" evidence="3">
    <location>
        <position position="1"/>
    </location>
</feature>
<sequence>ELNIREWTCINCGVVHDRDINASKNILVAGGHSETLNGRGAGRKTSIKLAVGDEASTHREIRFKHLSLFQ</sequence>
<protein>
    <submittedName>
        <fullName evidence="3">Transposase</fullName>
    </submittedName>
</protein>
<organism evidence="3 4">
    <name type="scientific">Cyanobacterium aponinum 0216</name>
    <dbReference type="NCBI Taxonomy" id="2676140"/>
    <lineage>
        <taxon>Bacteria</taxon>
        <taxon>Bacillati</taxon>
        <taxon>Cyanobacteriota</taxon>
        <taxon>Cyanophyceae</taxon>
        <taxon>Oscillatoriophycideae</taxon>
        <taxon>Chroococcales</taxon>
        <taxon>Geminocystaceae</taxon>
        <taxon>Cyanobacterium</taxon>
    </lineage>
</organism>
<dbReference type="AlphaFoldDB" id="A0A844GX65"/>
<dbReference type="Pfam" id="PF07282">
    <property type="entry name" value="Cas12f1-like_TNB"/>
    <property type="match status" value="1"/>
</dbReference>
<reference evidence="3 4" key="1">
    <citation type="submission" date="2019-11" db="EMBL/GenBank/DDBJ databases">
        <title>Isolation of a new High Light Tolerant Cyanobacteria.</title>
        <authorList>
            <person name="Dobson Z."/>
            <person name="Vaughn N."/>
            <person name="Vaughn M."/>
            <person name="Fromme P."/>
            <person name="Mazor Y."/>
        </authorList>
    </citation>
    <scope>NUCLEOTIDE SEQUENCE [LARGE SCALE GENOMIC DNA]</scope>
    <source>
        <strain evidence="3 4">0216</strain>
    </source>
</reference>
<dbReference type="EMBL" id="WMIA01000014">
    <property type="protein sequence ID" value="MTF39621.1"/>
    <property type="molecule type" value="Genomic_DNA"/>
</dbReference>
<proteinExistence type="predicted"/>
<evidence type="ECO:0000313" key="3">
    <source>
        <dbReference type="EMBL" id="MTF39621.1"/>
    </source>
</evidence>
<evidence type="ECO:0000313" key="4">
    <source>
        <dbReference type="Proteomes" id="UP000437131"/>
    </source>
</evidence>
<dbReference type="Proteomes" id="UP000437131">
    <property type="component" value="Unassembled WGS sequence"/>
</dbReference>
<keyword evidence="1" id="KW-0238">DNA-binding</keyword>
<evidence type="ECO:0000256" key="1">
    <source>
        <dbReference type="ARBA" id="ARBA00023125"/>
    </source>
</evidence>
<accession>A0A844GX65</accession>
<name>A0A844GX65_9CHRO</name>
<feature type="domain" description="Cas12f1-like TNB" evidence="2">
    <location>
        <begin position="5"/>
        <end position="26"/>
    </location>
</feature>
<comment type="caution">
    <text evidence="3">The sequence shown here is derived from an EMBL/GenBank/DDBJ whole genome shotgun (WGS) entry which is preliminary data.</text>
</comment>
<gene>
    <name evidence="3" type="ORF">GGC33_11880</name>
</gene>
<dbReference type="RefSeq" id="WP_155084136.1">
    <property type="nucleotide sequence ID" value="NZ_WMIA01000014.1"/>
</dbReference>
<dbReference type="InterPro" id="IPR010095">
    <property type="entry name" value="Cas12f1-like_TNB"/>
</dbReference>
<dbReference type="GO" id="GO:0003677">
    <property type="term" value="F:DNA binding"/>
    <property type="evidence" value="ECO:0007669"/>
    <property type="project" value="UniProtKB-KW"/>
</dbReference>